<reference evidence="4" key="1">
    <citation type="journal article" date="2019" name="Int. J. Syst. Evol. Microbiol.">
        <title>The Global Catalogue of Microorganisms (GCM) 10K type strain sequencing project: providing services to taxonomists for standard genome sequencing and annotation.</title>
        <authorList>
            <consortium name="The Broad Institute Genomics Platform"/>
            <consortium name="The Broad Institute Genome Sequencing Center for Infectious Disease"/>
            <person name="Wu L."/>
            <person name="Ma J."/>
        </authorList>
    </citation>
    <scope>NUCLEOTIDE SEQUENCE [LARGE SCALE GENOMIC DNA]</scope>
    <source>
        <strain evidence="4">CGMCC 4.7393</strain>
    </source>
</reference>
<dbReference type="Pfam" id="PF13525">
    <property type="entry name" value="YfiO"/>
    <property type="match status" value="1"/>
</dbReference>
<dbReference type="EMBL" id="JBHSYQ010000003">
    <property type="protein sequence ID" value="MFC6997744.1"/>
    <property type="molecule type" value="Genomic_DNA"/>
</dbReference>
<dbReference type="PROSITE" id="PS51257">
    <property type="entry name" value="PROKAR_LIPOPROTEIN"/>
    <property type="match status" value="1"/>
</dbReference>
<evidence type="ECO:0000259" key="2">
    <source>
        <dbReference type="Pfam" id="PF13525"/>
    </source>
</evidence>
<proteinExistence type="predicted"/>
<comment type="caution">
    <text evidence="3">The sequence shown here is derived from an EMBL/GenBank/DDBJ whole genome shotgun (WGS) entry which is preliminary data.</text>
</comment>
<evidence type="ECO:0000256" key="1">
    <source>
        <dbReference type="ARBA" id="ARBA00022729"/>
    </source>
</evidence>
<evidence type="ECO:0000313" key="4">
    <source>
        <dbReference type="Proteomes" id="UP001596405"/>
    </source>
</evidence>
<dbReference type="InterPro" id="IPR039565">
    <property type="entry name" value="BamD-like"/>
</dbReference>
<organism evidence="3 4">
    <name type="scientific">Rufibacter roseus</name>
    <dbReference type="NCBI Taxonomy" id="1567108"/>
    <lineage>
        <taxon>Bacteria</taxon>
        <taxon>Pseudomonadati</taxon>
        <taxon>Bacteroidota</taxon>
        <taxon>Cytophagia</taxon>
        <taxon>Cytophagales</taxon>
        <taxon>Hymenobacteraceae</taxon>
        <taxon>Rufibacter</taxon>
    </lineage>
</organism>
<feature type="domain" description="Outer membrane lipoprotein BamD-like" evidence="2">
    <location>
        <begin position="34"/>
        <end position="161"/>
    </location>
</feature>
<dbReference type="Proteomes" id="UP001596405">
    <property type="component" value="Unassembled WGS sequence"/>
</dbReference>
<accession>A0ABW2DIV2</accession>
<name>A0ABW2DIV2_9BACT</name>
<evidence type="ECO:0000313" key="3">
    <source>
        <dbReference type="EMBL" id="MFC6997744.1"/>
    </source>
</evidence>
<gene>
    <name evidence="3" type="ORF">ACFQHR_08905</name>
</gene>
<dbReference type="RefSeq" id="WP_066618639.1">
    <property type="nucleotide sequence ID" value="NZ_JBHSYQ010000003.1"/>
</dbReference>
<sequence length="284" mass="32853">MTQRILSFLPLLLSVILLSGCGKFNKLMKSDDVDKKYAAALQYYEEKEYDKAGSLLEDLMPLLKGRSEYERANFLYANTKYHQGLYLESSYHFISFGQTFPRSQYAEEAAYMNAKSLVNESPSHNLDQQNTVQAMSALQEFMRRYPESKFMPEANSVYDELAYKIELKAFENAKLNHKLTKYDPQYFKAAVVALENFRRDFPSSSFNEEAAYLRIDAQHSYAKQSIEAKQRERFLEVIAFYQAFVDAYPQSKYLRAAEGLYDSSLKEIERLKKNEPAAATATNK</sequence>
<keyword evidence="1" id="KW-0732">Signal</keyword>
<dbReference type="InterPro" id="IPR011990">
    <property type="entry name" value="TPR-like_helical_dom_sf"/>
</dbReference>
<keyword evidence="4" id="KW-1185">Reference proteome</keyword>
<dbReference type="Gene3D" id="1.25.40.10">
    <property type="entry name" value="Tetratricopeptide repeat domain"/>
    <property type="match status" value="1"/>
</dbReference>
<protein>
    <submittedName>
        <fullName evidence="3">Outer membrane protein assembly factor BamD</fullName>
    </submittedName>
</protein>